<sequence>MVFTGIGASSGLALAPAFCLTSKRGPVGRASSRSFEEAREQLKRQYDQSIAALTGAGRRAEAEVLLCHREMVSDVLLEERVNQGLIQGLDPAAAVEKACHILCQMLAQVNSDYIRQRAEDLKDVCSRLISLLCQEELPSLAGLEREVVLVAHQLSPADLATADLACIKGIVLAGGTLTSHIAILACSLGIPAVVGCPHAVEAAKSGEPLFLDGASGKVECGLTHRRKTELARLVKEEGERVCQLAQQALLPSVTADGLPIRVESSISDSRTAQKSVEYAADAVGLLRTEFLFHNRESLPGEEEQLQYYLEIARQLGGQRFTIRTLDIGGDKPSPCIPIPKEENPFLGTRGIRLTLRQPEILLCQLRAILRASAQADIQVMYPMITSLEELQAAKQWMDTAKKQLAQEGLPFDPAIREGIMVEVPSAALLCDLLAPHCDFFSIGSNDLAQYLLAADRNGECLPQLGSYLHPAVLRVIQMVLDRAAEEGIPCSLCGEMAKDPLATPLLLGMGLTNFVVTPAAIPALKEGISRLDTGACRRIARQALSCSTAGEVVRLLQMEREQTVPAR</sequence>
<evidence type="ECO:0000256" key="10">
    <source>
        <dbReference type="ARBA" id="ARBA00022679"/>
    </source>
</evidence>
<keyword evidence="10 16" id="KW-0808">Transferase</keyword>
<feature type="active site" description="Proton donor" evidence="17">
    <location>
        <position position="493"/>
    </location>
</feature>
<keyword evidence="23" id="KW-0670">Pyruvate</keyword>
<dbReference type="GO" id="GO:0009401">
    <property type="term" value="P:phosphoenolpyruvate-dependent sugar phosphotransferase system"/>
    <property type="evidence" value="ECO:0007669"/>
    <property type="project" value="UniProtKB-KW"/>
</dbReference>
<dbReference type="GO" id="GO:0008965">
    <property type="term" value="F:phosphoenolpyruvate-protein phosphotransferase activity"/>
    <property type="evidence" value="ECO:0007669"/>
    <property type="project" value="UniProtKB-EC"/>
</dbReference>
<feature type="domain" description="Phosphotransferase system enzyme I N-terminal" evidence="22">
    <location>
        <begin position="4"/>
        <end position="117"/>
    </location>
</feature>
<dbReference type="Pfam" id="PF00391">
    <property type="entry name" value="PEP-utilizers"/>
    <property type="match status" value="1"/>
</dbReference>
<dbReference type="SUPFAM" id="SSF52009">
    <property type="entry name" value="Phosphohistidine domain"/>
    <property type="match status" value="1"/>
</dbReference>
<feature type="domain" description="PEP-utilising enzyme mobile" evidence="20">
    <location>
        <begin position="144"/>
        <end position="216"/>
    </location>
</feature>
<dbReference type="InterPro" id="IPR024692">
    <property type="entry name" value="PTS_EI"/>
</dbReference>
<feature type="binding site" evidence="18">
    <location>
        <position position="287"/>
    </location>
    <ligand>
        <name>phosphoenolpyruvate</name>
        <dbReference type="ChEBI" id="CHEBI:58702"/>
    </ligand>
</feature>
<comment type="function">
    <text evidence="16">General (non sugar-specific) component of the phosphoenolpyruvate-dependent sugar phosphotransferase system (sugar PTS). This major carbohydrate active-transport system catalyzes the phosphorylation of incoming sugar substrates concomitantly with their translocation across the cell membrane. Enzyme I transfers the phosphoryl group from phosphoenolpyruvate (PEP) to the phosphoryl carrier protein (HPr).</text>
</comment>
<evidence type="ECO:0000256" key="13">
    <source>
        <dbReference type="ARBA" id="ARBA00022777"/>
    </source>
</evidence>
<dbReference type="InterPro" id="IPR000121">
    <property type="entry name" value="PEP_util_C"/>
</dbReference>
<dbReference type="EMBL" id="CACRSL010000003">
    <property type="protein sequence ID" value="VYS86826.1"/>
    <property type="molecule type" value="Genomic_DNA"/>
</dbReference>
<dbReference type="InterPro" id="IPR050499">
    <property type="entry name" value="PEP-utilizing_PTS_enzyme"/>
</dbReference>
<evidence type="ECO:0000259" key="22">
    <source>
        <dbReference type="Pfam" id="PF05524"/>
    </source>
</evidence>
<dbReference type="PANTHER" id="PTHR46244">
    <property type="entry name" value="PHOSPHOENOLPYRUVATE-PROTEIN PHOSPHOTRANSFERASE"/>
    <property type="match status" value="1"/>
</dbReference>
<feature type="binding site" evidence="19">
    <location>
        <position position="422"/>
    </location>
    <ligand>
        <name>Mg(2+)</name>
        <dbReference type="ChEBI" id="CHEBI:18420"/>
    </ligand>
</feature>
<protein>
    <recommendedName>
        <fullName evidence="6 16">Phosphoenolpyruvate-protein phosphotransferase</fullName>
        <ecNumber evidence="5 16">2.7.3.9</ecNumber>
    </recommendedName>
    <alternativeName>
        <fullName evidence="15 16">Phosphotransferase system, enzyme I</fullName>
    </alternativeName>
</protein>
<reference evidence="23" key="1">
    <citation type="submission" date="2019-11" db="EMBL/GenBank/DDBJ databases">
        <authorList>
            <person name="Feng L."/>
        </authorList>
    </citation>
    <scope>NUCLEOTIDE SEQUENCE</scope>
    <source>
        <strain evidence="23">AundefinedLFYP135</strain>
    </source>
</reference>
<comment type="similarity">
    <text evidence="4 16">Belongs to the PEP-utilizing enzyme family.</text>
</comment>
<proteinExistence type="inferred from homology"/>
<dbReference type="SUPFAM" id="SSF47831">
    <property type="entry name" value="Enzyme I of the PEP:sugar phosphotransferase system HPr-binding (sub)domain"/>
    <property type="match status" value="1"/>
</dbReference>
<evidence type="ECO:0000256" key="17">
    <source>
        <dbReference type="PIRSR" id="PIRSR000732-1"/>
    </source>
</evidence>
<comment type="cofactor">
    <cofactor evidence="2 16 19">
        <name>Mg(2+)</name>
        <dbReference type="ChEBI" id="CHEBI:18420"/>
    </cofactor>
</comment>
<evidence type="ECO:0000256" key="6">
    <source>
        <dbReference type="ARBA" id="ARBA00016544"/>
    </source>
</evidence>
<dbReference type="PANTHER" id="PTHR46244:SF6">
    <property type="entry name" value="PHOSPHOENOLPYRUVATE-PROTEIN PHOSPHOTRANSFERASE"/>
    <property type="match status" value="1"/>
</dbReference>
<dbReference type="PRINTS" id="PR01736">
    <property type="entry name" value="PHPHTRNFRASE"/>
</dbReference>
<keyword evidence="7 16" id="KW-0813">Transport</keyword>
<organism evidence="23">
    <name type="scientific">uncultured Anaerotruncus sp</name>
    <dbReference type="NCBI Taxonomy" id="905011"/>
    <lineage>
        <taxon>Bacteria</taxon>
        <taxon>Bacillati</taxon>
        <taxon>Bacillota</taxon>
        <taxon>Clostridia</taxon>
        <taxon>Eubacteriales</taxon>
        <taxon>Oscillospiraceae</taxon>
        <taxon>Anaerotruncus</taxon>
        <taxon>environmental samples</taxon>
    </lineage>
</organism>
<evidence type="ECO:0000256" key="19">
    <source>
        <dbReference type="PIRSR" id="PIRSR000732-3"/>
    </source>
</evidence>
<feature type="binding site" evidence="18">
    <location>
        <position position="456"/>
    </location>
    <ligand>
        <name>phosphoenolpyruvate</name>
        <dbReference type="ChEBI" id="CHEBI:58702"/>
    </ligand>
</feature>
<dbReference type="InterPro" id="IPR008279">
    <property type="entry name" value="PEP-util_enz_mobile_dom"/>
</dbReference>
<evidence type="ECO:0000256" key="15">
    <source>
        <dbReference type="ARBA" id="ARBA00033235"/>
    </source>
</evidence>
<comment type="catalytic activity">
    <reaction evidence="1 16">
        <text>L-histidyl-[protein] + phosphoenolpyruvate = N(pros)-phospho-L-histidyl-[protein] + pyruvate</text>
        <dbReference type="Rhea" id="RHEA:23880"/>
        <dbReference type="Rhea" id="RHEA-COMP:9745"/>
        <dbReference type="Rhea" id="RHEA-COMP:9746"/>
        <dbReference type="ChEBI" id="CHEBI:15361"/>
        <dbReference type="ChEBI" id="CHEBI:29979"/>
        <dbReference type="ChEBI" id="CHEBI:58702"/>
        <dbReference type="ChEBI" id="CHEBI:64837"/>
        <dbReference type="EC" id="2.7.3.9"/>
    </reaction>
</comment>
<evidence type="ECO:0000259" key="21">
    <source>
        <dbReference type="Pfam" id="PF02896"/>
    </source>
</evidence>
<feature type="binding site" evidence="19">
    <location>
        <position position="446"/>
    </location>
    <ligand>
        <name>Mg(2+)</name>
        <dbReference type="ChEBI" id="CHEBI:18420"/>
    </ligand>
</feature>
<feature type="binding site" evidence="18">
    <location>
        <begin position="445"/>
        <end position="446"/>
    </location>
    <ligand>
        <name>phosphoenolpyruvate</name>
        <dbReference type="ChEBI" id="CHEBI:58702"/>
    </ligand>
</feature>
<dbReference type="InterPro" id="IPR023151">
    <property type="entry name" value="PEP_util_CS"/>
</dbReference>
<dbReference type="InterPro" id="IPR006318">
    <property type="entry name" value="PTS_EI-like"/>
</dbReference>
<evidence type="ECO:0000256" key="4">
    <source>
        <dbReference type="ARBA" id="ARBA00007837"/>
    </source>
</evidence>
<evidence type="ECO:0000256" key="12">
    <source>
        <dbReference type="ARBA" id="ARBA00022723"/>
    </source>
</evidence>
<dbReference type="SUPFAM" id="SSF51621">
    <property type="entry name" value="Phosphoenolpyruvate/pyruvate domain"/>
    <property type="match status" value="1"/>
</dbReference>
<dbReference type="NCBIfam" id="TIGR01417">
    <property type="entry name" value="PTS_I_fam"/>
    <property type="match status" value="1"/>
</dbReference>
<dbReference type="InterPro" id="IPR040442">
    <property type="entry name" value="Pyrv_kinase-like_dom_sf"/>
</dbReference>
<dbReference type="Pfam" id="PF05524">
    <property type="entry name" value="PEP-utilisers_N"/>
    <property type="match status" value="1"/>
</dbReference>
<evidence type="ECO:0000256" key="5">
    <source>
        <dbReference type="ARBA" id="ARBA00012232"/>
    </source>
</evidence>
<evidence type="ECO:0000256" key="9">
    <source>
        <dbReference type="ARBA" id="ARBA00022597"/>
    </source>
</evidence>
<feature type="active site" description="Tele-phosphohistidine intermediate" evidence="17">
    <location>
        <position position="180"/>
    </location>
</feature>
<dbReference type="InterPro" id="IPR036618">
    <property type="entry name" value="PtsI_HPr-bd_sf"/>
</dbReference>
<comment type="subcellular location">
    <subcellularLocation>
        <location evidence="3 16">Cytoplasm</location>
    </subcellularLocation>
</comment>
<dbReference type="EC" id="2.7.3.9" evidence="5 16"/>
<keyword evidence="12 16" id="KW-0479">Metal-binding</keyword>
<dbReference type="GO" id="GO:0046872">
    <property type="term" value="F:metal ion binding"/>
    <property type="evidence" value="ECO:0007669"/>
    <property type="project" value="UniProtKB-KW"/>
</dbReference>
<dbReference type="GO" id="GO:0005737">
    <property type="term" value="C:cytoplasm"/>
    <property type="evidence" value="ECO:0007669"/>
    <property type="project" value="UniProtKB-SubCell"/>
</dbReference>
<dbReference type="Pfam" id="PF02896">
    <property type="entry name" value="PEP-utilizers_C"/>
    <property type="match status" value="1"/>
</dbReference>
<keyword evidence="8 16" id="KW-0963">Cytoplasm</keyword>
<dbReference type="InterPro" id="IPR015813">
    <property type="entry name" value="Pyrv/PenolPyrv_kinase-like_dom"/>
</dbReference>
<evidence type="ECO:0000256" key="3">
    <source>
        <dbReference type="ARBA" id="ARBA00004496"/>
    </source>
</evidence>
<dbReference type="Gene3D" id="1.10.274.10">
    <property type="entry name" value="PtsI, HPr-binding domain"/>
    <property type="match status" value="1"/>
</dbReference>
<keyword evidence="9 16" id="KW-0762">Sugar transport</keyword>
<dbReference type="Gene3D" id="3.50.30.10">
    <property type="entry name" value="Phosphohistidine domain"/>
    <property type="match status" value="1"/>
</dbReference>
<evidence type="ECO:0000256" key="7">
    <source>
        <dbReference type="ARBA" id="ARBA00022448"/>
    </source>
</evidence>
<keyword evidence="14 16" id="KW-0460">Magnesium</keyword>
<evidence type="ECO:0000256" key="1">
    <source>
        <dbReference type="ARBA" id="ARBA00000683"/>
    </source>
</evidence>
<evidence type="ECO:0000256" key="11">
    <source>
        <dbReference type="ARBA" id="ARBA00022683"/>
    </source>
</evidence>
<dbReference type="PROSITE" id="PS00742">
    <property type="entry name" value="PEP_ENZYMES_2"/>
    <property type="match status" value="1"/>
</dbReference>
<dbReference type="PIRSF" id="PIRSF000732">
    <property type="entry name" value="PTS_enzyme_I"/>
    <property type="match status" value="1"/>
</dbReference>
<name>A0A6N2S186_9FIRM</name>
<accession>A0A6N2S186</accession>
<dbReference type="Gene3D" id="3.20.20.60">
    <property type="entry name" value="Phosphoenolpyruvate-binding domains"/>
    <property type="match status" value="1"/>
</dbReference>
<evidence type="ECO:0000256" key="2">
    <source>
        <dbReference type="ARBA" id="ARBA00001946"/>
    </source>
</evidence>
<evidence type="ECO:0000259" key="20">
    <source>
        <dbReference type="Pfam" id="PF00391"/>
    </source>
</evidence>
<dbReference type="GO" id="GO:0016301">
    <property type="term" value="F:kinase activity"/>
    <property type="evidence" value="ECO:0007669"/>
    <property type="project" value="UniProtKB-KW"/>
</dbReference>
<feature type="domain" description="PEP-utilising enzyme C-terminal" evidence="21">
    <location>
        <begin position="245"/>
        <end position="531"/>
    </location>
</feature>
<dbReference type="AlphaFoldDB" id="A0A6N2S186"/>
<dbReference type="InterPro" id="IPR008731">
    <property type="entry name" value="PTS_EIN"/>
</dbReference>
<evidence type="ECO:0000256" key="8">
    <source>
        <dbReference type="ARBA" id="ARBA00022490"/>
    </source>
</evidence>
<gene>
    <name evidence="23" type="primary">ptsI</name>
    <name evidence="23" type="ORF">AULFYP135_00699</name>
</gene>
<evidence type="ECO:0000313" key="23">
    <source>
        <dbReference type="EMBL" id="VYS86826.1"/>
    </source>
</evidence>
<evidence type="ECO:0000256" key="18">
    <source>
        <dbReference type="PIRSR" id="PIRSR000732-2"/>
    </source>
</evidence>
<keyword evidence="13 16" id="KW-0418">Kinase</keyword>
<feature type="binding site" evidence="18">
    <location>
        <position position="323"/>
    </location>
    <ligand>
        <name>phosphoenolpyruvate</name>
        <dbReference type="ChEBI" id="CHEBI:58702"/>
    </ligand>
</feature>
<evidence type="ECO:0000256" key="16">
    <source>
        <dbReference type="PIRNR" id="PIRNR000732"/>
    </source>
</evidence>
<keyword evidence="11 16" id="KW-0598">Phosphotransferase system</keyword>
<evidence type="ECO:0000256" key="14">
    <source>
        <dbReference type="ARBA" id="ARBA00022842"/>
    </source>
</evidence>
<dbReference type="InterPro" id="IPR036637">
    <property type="entry name" value="Phosphohistidine_dom_sf"/>
</dbReference>